<accession>A0A2U1S8V0</accession>
<comment type="similarity">
    <text evidence="1 6">Belongs to the metallo-dependent hydrolases superfamily. Adenine deaminase family.</text>
</comment>
<keyword evidence="10" id="KW-1185">Reference proteome</keyword>
<dbReference type="Pfam" id="PF01979">
    <property type="entry name" value="Amidohydro_1"/>
    <property type="match status" value="1"/>
</dbReference>
<proteinExistence type="inferred from homology"/>
<dbReference type="CDD" id="cd01295">
    <property type="entry name" value="AdeC"/>
    <property type="match status" value="1"/>
</dbReference>
<dbReference type="InterPro" id="IPR032466">
    <property type="entry name" value="Metal_Hydrolase"/>
</dbReference>
<evidence type="ECO:0000313" key="10">
    <source>
        <dbReference type="Proteomes" id="UP000245577"/>
    </source>
</evidence>
<dbReference type="Proteomes" id="UP000245577">
    <property type="component" value="Unassembled WGS sequence"/>
</dbReference>
<sequence>MDVFNNSVFPAEITVKNGLFEKIKPLDDENLEGIIIPGFIDSHIHIESSMLTPSQFAKVAVRHGSTSAICDPHEIANVGGIEAIDFFVDDAKIAPFDFYFTAPSCVPATPFETSGAILDEKDIKKLLVRDDFVALGEMMNFPGVLNDDESVLAKLNASKELSKPIDGHAPLLSGEDLDKYIGAGISTDHECSSFQEAIEKKEKGMKIMVRSGSSAKNLDAIFDLDERISYWKNHGSNDNLEENLKKPIFDFLVSDDKHADDLIKGYLNEDIKKAASFGIDIIEAIKMVTINPASHYNLNSGAIAEGRKANFVVIDNFDDFNIKRTYVGGKLVYDNGKVLFDAAEDNFKNTFDLSRKSPEDFDVTYEGESVEVNVVKCFNGELLTENDTAVLNVKNSLIQPDLERDILKIAVVERYGGNSIANGFISGFNLSNGAIASSISHDSHNIIVIGTNSTEMAEAVNLLIENEGGLVVVNEGLKKSLPLPVAGLMSNKSAEEVSALYKELLDEAKKLNCELDSPFMTMSFMALLVIPSLKISNKGLFDVDEFSFKDLIVD</sequence>
<dbReference type="PANTHER" id="PTHR11113">
    <property type="entry name" value="N-ACETYLGLUCOSAMINE-6-PHOSPHATE DEACETYLASE"/>
    <property type="match status" value="1"/>
</dbReference>
<keyword evidence="3 6" id="KW-0378">Hydrolase</keyword>
<comment type="catalytic activity">
    <reaction evidence="5 6">
        <text>adenine + H2O + H(+) = hypoxanthine + NH4(+)</text>
        <dbReference type="Rhea" id="RHEA:23688"/>
        <dbReference type="ChEBI" id="CHEBI:15377"/>
        <dbReference type="ChEBI" id="CHEBI:15378"/>
        <dbReference type="ChEBI" id="CHEBI:16708"/>
        <dbReference type="ChEBI" id="CHEBI:17368"/>
        <dbReference type="ChEBI" id="CHEBI:28938"/>
        <dbReference type="EC" id="3.5.4.2"/>
    </reaction>
</comment>
<gene>
    <name evidence="9" type="primary">adeC</name>
    <name evidence="6" type="synonym">ade</name>
    <name evidence="9" type="ORF">MBBWO_03670</name>
</gene>
<dbReference type="Gene3D" id="3.20.20.140">
    <property type="entry name" value="Metal-dependent hydrolases"/>
    <property type="match status" value="1"/>
</dbReference>
<dbReference type="GO" id="GO:0000034">
    <property type="term" value="F:adenine deaminase activity"/>
    <property type="evidence" value="ECO:0007669"/>
    <property type="project" value="UniProtKB-UniRule"/>
</dbReference>
<comment type="caution">
    <text evidence="9">The sequence shown here is derived from an EMBL/GenBank/DDBJ whole genome shotgun (WGS) entry which is preliminary data.</text>
</comment>
<keyword evidence="4 6" id="KW-0464">Manganese</keyword>
<feature type="domain" description="Adenine deaminase C-terminal" evidence="8">
    <location>
        <begin position="382"/>
        <end position="546"/>
    </location>
</feature>
<organism evidence="9 10">
    <name type="scientific">Methanobrevibacter woesei</name>
    <dbReference type="NCBI Taxonomy" id="190976"/>
    <lineage>
        <taxon>Archaea</taxon>
        <taxon>Methanobacteriati</taxon>
        <taxon>Methanobacteriota</taxon>
        <taxon>Methanomada group</taxon>
        <taxon>Methanobacteria</taxon>
        <taxon>Methanobacteriales</taxon>
        <taxon>Methanobacteriaceae</taxon>
        <taxon>Methanobrevibacter</taxon>
    </lineage>
</organism>
<evidence type="ECO:0000256" key="6">
    <source>
        <dbReference type="HAMAP-Rule" id="MF_01518"/>
    </source>
</evidence>
<evidence type="ECO:0000256" key="1">
    <source>
        <dbReference type="ARBA" id="ARBA00006773"/>
    </source>
</evidence>
<dbReference type="InterPro" id="IPR011059">
    <property type="entry name" value="Metal-dep_hydrolase_composite"/>
</dbReference>
<evidence type="ECO:0000313" key="9">
    <source>
        <dbReference type="EMBL" id="PWB86654.1"/>
    </source>
</evidence>
<dbReference type="InterPro" id="IPR006679">
    <property type="entry name" value="Adenine_deam"/>
</dbReference>
<dbReference type="EC" id="3.5.4.2" evidence="2 6"/>
<dbReference type="PANTHER" id="PTHR11113:SF2">
    <property type="entry name" value="ADENINE DEAMINASE"/>
    <property type="match status" value="1"/>
</dbReference>
<dbReference type="Pfam" id="PF13382">
    <property type="entry name" value="Adenine_deam_C"/>
    <property type="match status" value="1"/>
</dbReference>
<dbReference type="SUPFAM" id="SSF51556">
    <property type="entry name" value="Metallo-dependent hydrolases"/>
    <property type="match status" value="1"/>
</dbReference>
<evidence type="ECO:0000259" key="8">
    <source>
        <dbReference type="Pfam" id="PF13382"/>
    </source>
</evidence>
<evidence type="ECO:0000256" key="3">
    <source>
        <dbReference type="ARBA" id="ARBA00022801"/>
    </source>
</evidence>
<evidence type="ECO:0000256" key="4">
    <source>
        <dbReference type="ARBA" id="ARBA00023211"/>
    </source>
</evidence>
<comment type="cofactor">
    <cofactor evidence="6">
        <name>Mn(2+)</name>
        <dbReference type="ChEBI" id="CHEBI:29035"/>
    </cofactor>
</comment>
<name>A0A2U1S8V0_9EURY</name>
<dbReference type="SUPFAM" id="SSF51338">
    <property type="entry name" value="Composite domain of metallo-dependent hydrolases"/>
    <property type="match status" value="1"/>
</dbReference>
<feature type="domain" description="Amidohydrolase-related" evidence="7">
    <location>
        <begin position="34"/>
        <end position="332"/>
    </location>
</feature>
<dbReference type="AlphaFoldDB" id="A0A2U1S8V0"/>
<protein>
    <recommendedName>
        <fullName evidence="2 6">Adenine deaminase</fullName>
        <shortName evidence="6">Adenase</shortName>
        <shortName evidence="6">Adenine aminase</shortName>
        <ecNumber evidence="2 6">3.5.4.2</ecNumber>
    </recommendedName>
</protein>
<dbReference type="InterPro" id="IPR026912">
    <property type="entry name" value="Adenine_deam_C"/>
</dbReference>
<evidence type="ECO:0000256" key="2">
    <source>
        <dbReference type="ARBA" id="ARBA00012782"/>
    </source>
</evidence>
<dbReference type="NCBIfam" id="TIGR01178">
    <property type="entry name" value="ade"/>
    <property type="match status" value="1"/>
</dbReference>
<dbReference type="InterPro" id="IPR006680">
    <property type="entry name" value="Amidohydro-rel"/>
</dbReference>
<reference evidence="9 10" key="1">
    <citation type="submission" date="2017-03" db="EMBL/GenBank/DDBJ databases">
        <title>Genome sequence of Methanobrevibacter wosei.</title>
        <authorList>
            <person name="Poehlein A."/>
            <person name="Seedorf H."/>
            <person name="Daniel R."/>
        </authorList>
    </citation>
    <scope>NUCLEOTIDE SEQUENCE [LARGE SCALE GENOMIC DNA]</scope>
    <source>
        <strain evidence="9 10">DSM 11979</strain>
    </source>
</reference>
<evidence type="ECO:0000256" key="5">
    <source>
        <dbReference type="ARBA" id="ARBA00047720"/>
    </source>
</evidence>
<dbReference type="EMBL" id="MZGU01000003">
    <property type="protein sequence ID" value="PWB86654.1"/>
    <property type="molecule type" value="Genomic_DNA"/>
</dbReference>
<evidence type="ECO:0000259" key="7">
    <source>
        <dbReference type="Pfam" id="PF01979"/>
    </source>
</evidence>
<dbReference type="GO" id="GO:0006146">
    <property type="term" value="P:adenine catabolic process"/>
    <property type="evidence" value="ECO:0007669"/>
    <property type="project" value="InterPro"/>
</dbReference>
<dbReference type="HAMAP" id="MF_01518">
    <property type="entry name" value="Adenine_deamin"/>
    <property type="match status" value="1"/>
</dbReference>